<reference evidence="2" key="1">
    <citation type="submission" date="2018-07" db="EMBL/GenBank/DDBJ databases">
        <authorList>
            <person name="Peiro R."/>
            <person name="Begona"/>
            <person name="Cbmso G."/>
            <person name="Lopez M."/>
            <person name="Gonzalez S."/>
        </authorList>
    </citation>
    <scope>NUCLEOTIDE SEQUENCE [LARGE SCALE GENOMIC DNA]</scope>
</reference>
<evidence type="ECO:0000313" key="2">
    <source>
        <dbReference type="Proteomes" id="UP000254764"/>
    </source>
</evidence>
<proteinExistence type="predicted"/>
<dbReference type="Proteomes" id="UP000254764">
    <property type="component" value="Unassembled WGS sequence"/>
</dbReference>
<gene>
    <name evidence="1" type="ORF">RHIZ70_3472</name>
</gene>
<dbReference type="AlphaFoldDB" id="A0A376AJ38"/>
<dbReference type="EMBL" id="UEYP01000005">
    <property type="protein sequence ID" value="SSC67764.1"/>
    <property type="molecule type" value="Genomic_DNA"/>
</dbReference>
<name>A0A376AJ38_9HYPH</name>
<accession>A0A376AJ38</accession>
<organism evidence="1 2">
    <name type="scientific">Ciceribacter selenitireducens ATCC BAA-1503</name>
    <dbReference type="NCBI Taxonomy" id="1336235"/>
    <lineage>
        <taxon>Bacteria</taxon>
        <taxon>Pseudomonadati</taxon>
        <taxon>Pseudomonadota</taxon>
        <taxon>Alphaproteobacteria</taxon>
        <taxon>Hyphomicrobiales</taxon>
        <taxon>Rhizobiaceae</taxon>
        <taxon>Ciceribacter</taxon>
    </lineage>
</organism>
<protein>
    <submittedName>
        <fullName evidence="1">Uncharacterized protein</fullName>
    </submittedName>
</protein>
<keyword evidence="2" id="KW-1185">Reference proteome</keyword>
<evidence type="ECO:0000313" key="1">
    <source>
        <dbReference type="EMBL" id="SSC67764.1"/>
    </source>
</evidence>
<sequence length="77" mass="8419">MAFTFPESSAKKADPVERAIRQINRKASISSDAGRVENATAFVVYLYENGIHDEEDLVELALLAGGKRYDPTTGAFV</sequence>
<dbReference type="RefSeq" id="WP_115670323.1">
    <property type="nucleotide sequence ID" value="NZ_UEYP01000005.1"/>
</dbReference>